<gene>
    <name evidence="2" type="ORF">CERZMDRAFT_103310</name>
</gene>
<keyword evidence="3" id="KW-1185">Reference proteome</keyword>
<feature type="compositionally biased region" description="Basic and acidic residues" evidence="1">
    <location>
        <begin position="87"/>
        <end position="96"/>
    </location>
</feature>
<evidence type="ECO:0000313" key="3">
    <source>
        <dbReference type="Proteomes" id="UP000799539"/>
    </source>
</evidence>
<dbReference type="OrthoDB" id="3631735at2759"/>
<organism evidence="2 3">
    <name type="scientific">Cercospora zeae-maydis SCOH1-5</name>
    <dbReference type="NCBI Taxonomy" id="717836"/>
    <lineage>
        <taxon>Eukaryota</taxon>
        <taxon>Fungi</taxon>
        <taxon>Dikarya</taxon>
        <taxon>Ascomycota</taxon>
        <taxon>Pezizomycotina</taxon>
        <taxon>Dothideomycetes</taxon>
        <taxon>Dothideomycetidae</taxon>
        <taxon>Mycosphaerellales</taxon>
        <taxon>Mycosphaerellaceae</taxon>
        <taxon>Cercospora</taxon>
    </lineage>
</organism>
<dbReference type="Proteomes" id="UP000799539">
    <property type="component" value="Unassembled WGS sequence"/>
</dbReference>
<protein>
    <submittedName>
        <fullName evidence="2">Uncharacterized protein</fullName>
    </submittedName>
</protein>
<evidence type="ECO:0000256" key="1">
    <source>
        <dbReference type="SAM" id="MobiDB-lite"/>
    </source>
</evidence>
<evidence type="ECO:0000313" key="2">
    <source>
        <dbReference type="EMBL" id="KAF2206493.1"/>
    </source>
</evidence>
<reference evidence="2" key="1">
    <citation type="journal article" date="2020" name="Stud. Mycol.">
        <title>101 Dothideomycetes genomes: a test case for predicting lifestyles and emergence of pathogens.</title>
        <authorList>
            <person name="Haridas S."/>
            <person name="Albert R."/>
            <person name="Binder M."/>
            <person name="Bloem J."/>
            <person name="Labutti K."/>
            <person name="Salamov A."/>
            <person name="Andreopoulos B."/>
            <person name="Baker S."/>
            <person name="Barry K."/>
            <person name="Bills G."/>
            <person name="Bluhm B."/>
            <person name="Cannon C."/>
            <person name="Castanera R."/>
            <person name="Culley D."/>
            <person name="Daum C."/>
            <person name="Ezra D."/>
            <person name="Gonzalez J."/>
            <person name="Henrissat B."/>
            <person name="Kuo A."/>
            <person name="Liang C."/>
            <person name="Lipzen A."/>
            <person name="Lutzoni F."/>
            <person name="Magnuson J."/>
            <person name="Mondo S."/>
            <person name="Nolan M."/>
            <person name="Ohm R."/>
            <person name="Pangilinan J."/>
            <person name="Park H.-J."/>
            <person name="Ramirez L."/>
            <person name="Alfaro M."/>
            <person name="Sun H."/>
            <person name="Tritt A."/>
            <person name="Yoshinaga Y."/>
            <person name="Zwiers L.-H."/>
            <person name="Turgeon B."/>
            <person name="Goodwin S."/>
            <person name="Spatafora J."/>
            <person name="Crous P."/>
            <person name="Grigoriev I."/>
        </authorList>
    </citation>
    <scope>NUCLEOTIDE SEQUENCE</scope>
    <source>
        <strain evidence="2">SCOH1-5</strain>
    </source>
</reference>
<name>A0A6A6EZ99_9PEZI</name>
<dbReference type="EMBL" id="ML992719">
    <property type="protein sequence ID" value="KAF2206493.1"/>
    <property type="molecule type" value="Genomic_DNA"/>
</dbReference>
<proteinExistence type="predicted"/>
<dbReference type="AlphaFoldDB" id="A0A6A6EZ99"/>
<sequence>MPNLNTGEINPRLEPTGPGPVDNSTSPISPPPRTNSPPRINPYGPDRLTSATGQKIPAGDVGSNKETEGGRENQEMTRKTRSSKNNAEGKDTAAKK</sequence>
<feature type="compositionally biased region" description="Basic and acidic residues" evidence="1">
    <location>
        <begin position="63"/>
        <end position="78"/>
    </location>
</feature>
<feature type="region of interest" description="Disordered" evidence="1">
    <location>
        <begin position="1"/>
        <end position="96"/>
    </location>
</feature>
<accession>A0A6A6EZ99</accession>